<feature type="region of interest" description="Disordered" evidence="5">
    <location>
        <begin position="126"/>
        <end position="242"/>
    </location>
</feature>
<keyword evidence="8" id="KW-1185">Reference proteome</keyword>
<feature type="compositionally biased region" description="Basic and acidic residues" evidence="5">
    <location>
        <begin position="168"/>
        <end position="178"/>
    </location>
</feature>
<feature type="region of interest" description="Disordered" evidence="5">
    <location>
        <begin position="442"/>
        <end position="485"/>
    </location>
</feature>
<dbReference type="InterPro" id="IPR001164">
    <property type="entry name" value="ArfGAP_dom"/>
</dbReference>
<dbReference type="PANTHER" id="PTHR46085:SF3">
    <property type="entry name" value="ARF GTPASE ACTIVATING PROTEIN"/>
    <property type="match status" value="1"/>
</dbReference>
<dbReference type="FunFam" id="1.10.220.150:FF:000005">
    <property type="entry name" value="Arf-GAP domain and FG repeat-containing protein 1"/>
    <property type="match status" value="1"/>
</dbReference>
<evidence type="ECO:0000313" key="7">
    <source>
        <dbReference type="EMBL" id="KAG1367615.1"/>
    </source>
</evidence>
<feature type="compositionally biased region" description="Polar residues" evidence="5">
    <location>
        <begin position="453"/>
        <end position="470"/>
    </location>
</feature>
<dbReference type="EMBL" id="CM017885">
    <property type="protein sequence ID" value="KAG1367615.1"/>
    <property type="molecule type" value="Genomic_DNA"/>
</dbReference>
<dbReference type="InterPro" id="IPR044820">
    <property type="entry name" value="AGD14-like"/>
</dbReference>
<evidence type="ECO:0000259" key="6">
    <source>
        <dbReference type="PROSITE" id="PS50115"/>
    </source>
</evidence>
<dbReference type="SUPFAM" id="SSF57863">
    <property type="entry name" value="ArfGap/RecO-like zinc finger"/>
    <property type="match status" value="1"/>
</dbReference>
<dbReference type="GO" id="GO:0008270">
    <property type="term" value="F:zinc ion binding"/>
    <property type="evidence" value="ECO:0007669"/>
    <property type="project" value="UniProtKB-KW"/>
</dbReference>
<dbReference type="InterPro" id="IPR037278">
    <property type="entry name" value="ARFGAP/RecO"/>
</dbReference>
<keyword evidence="1" id="KW-0479">Metal-binding</keyword>
<accession>A0A8K0NCI0</accession>
<feature type="domain" description="Arf-GAP" evidence="6">
    <location>
        <begin position="12"/>
        <end position="130"/>
    </location>
</feature>
<dbReference type="Proteomes" id="UP000797356">
    <property type="component" value="Chromosome 14"/>
</dbReference>
<feature type="compositionally biased region" description="Polar residues" evidence="5">
    <location>
        <begin position="262"/>
        <end position="273"/>
    </location>
</feature>
<dbReference type="Gene3D" id="1.10.220.150">
    <property type="entry name" value="Arf GTPase activating protein"/>
    <property type="match status" value="1"/>
</dbReference>
<evidence type="ECO:0000313" key="8">
    <source>
        <dbReference type="Proteomes" id="UP000797356"/>
    </source>
</evidence>
<proteinExistence type="predicted"/>
<evidence type="ECO:0000256" key="2">
    <source>
        <dbReference type="ARBA" id="ARBA00022771"/>
    </source>
</evidence>
<dbReference type="InterPro" id="IPR038508">
    <property type="entry name" value="ArfGAP_dom_sf"/>
</dbReference>
<dbReference type="PRINTS" id="PR00405">
    <property type="entry name" value="REVINTRACTNG"/>
</dbReference>
<name>A0A8K0NCI0_COCNU</name>
<gene>
    <name evidence="7" type="ORF">COCNU_14G000830</name>
</gene>
<evidence type="ECO:0000256" key="3">
    <source>
        <dbReference type="ARBA" id="ARBA00022833"/>
    </source>
</evidence>
<reference evidence="7" key="2">
    <citation type="submission" date="2019-07" db="EMBL/GenBank/DDBJ databases">
        <authorList>
            <person name="Yang Y."/>
            <person name="Bocs S."/>
            <person name="Baudouin L."/>
        </authorList>
    </citation>
    <scope>NUCLEOTIDE SEQUENCE</scope>
    <source>
        <tissue evidence="7">Spear leaf of Hainan Tall coconut</tissue>
    </source>
</reference>
<feature type="compositionally biased region" description="Low complexity" evidence="5">
    <location>
        <begin position="276"/>
        <end position="290"/>
    </location>
</feature>
<dbReference type="OrthoDB" id="6036at2759"/>
<sequence>MASRMKEDEKNEKIIRGLLKLPANRRCINCNSLGPQYVCTNFWTFICTNCSGLHREFTHRVKSISMAKFTLQEIRALQEGGNEHAKEIYFKEWDPQQHYIPDSSNLDKLRHFIKHVYVDRRYTGERSIDRPPKAKDHICMMQDRVDSNESRKEDSYWGGSRSPPYDDAYERRWSERPGSRSPGYDQGDYKRSPGRLEVVDEKRQDDKTRNGSLHRNFEDRRSPNGIPRPGEGSPSHWKDANALSPPMVQSVRDILGDDIPSVQINEPSKSNAIQDPASPAPAQATAPSSSRGLSAGNPVEFKRVNSGSLIDFSTDPEPPAAGASHQSLPQETASLPVNGGGWASFDDVAPPKVPQAASSASPLESVLAELSAPVSAPVANFSISLVAGVDSSPRTNNGGQWPTANQHHLSLFSAADVKSINPSYNVPAMGDPNNQLWGSSLLPNLQGPMATPTAPSSQAVTKPPQENSAGLSLEPPSSEAKPSGRKELPVDLFTTLYLPVPASVPGWQAGPYLGTGYGMQYPNAAALPTNPHSSKCMNPFDLVNEPKLPHASTFPSLASLQRALPNMNMNNMSALLHTSSLGSPSSGWVPPQQPSYPSAMTPSSYTMQQGANHMPQQVPKSAFPVVPQRIGGLGTEGAAFGFSGMDPHSAARSYQSGAPNAFATAGGNPFG</sequence>
<organism evidence="7 8">
    <name type="scientific">Cocos nucifera</name>
    <name type="common">Coconut palm</name>
    <dbReference type="NCBI Taxonomy" id="13894"/>
    <lineage>
        <taxon>Eukaryota</taxon>
        <taxon>Viridiplantae</taxon>
        <taxon>Streptophyta</taxon>
        <taxon>Embryophyta</taxon>
        <taxon>Tracheophyta</taxon>
        <taxon>Spermatophyta</taxon>
        <taxon>Magnoliopsida</taxon>
        <taxon>Liliopsida</taxon>
        <taxon>Arecaceae</taxon>
        <taxon>Arecoideae</taxon>
        <taxon>Cocoseae</taxon>
        <taxon>Attaleinae</taxon>
        <taxon>Cocos</taxon>
    </lineage>
</organism>
<comment type="caution">
    <text evidence="7">The sequence shown here is derived from an EMBL/GenBank/DDBJ whole genome shotgun (WGS) entry which is preliminary data.</text>
</comment>
<feature type="region of interest" description="Disordered" evidence="5">
    <location>
        <begin position="260"/>
        <end position="341"/>
    </location>
</feature>
<reference evidence="7" key="1">
    <citation type="journal article" date="2017" name="Gigascience">
        <title>The genome draft of coconut (Cocos nucifera).</title>
        <authorList>
            <person name="Xiao Y."/>
            <person name="Xu P."/>
            <person name="Fan H."/>
            <person name="Baudouin L."/>
            <person name="Xia W."/>
            <person name="Bocs S."/>
            <person name="Xu J."/>
            <person name="Li Q."/>
            <person name="Guo A."/>
            <person name="Zhou L."/>
            <person name="Li J."/>
            <person name="Wu Y."/>
            <person name="Ma Z."/>
            <person name="Armero A."/>
            <person name="Issali A.E."/>
            <person name="Liu N."/>
            <person name="Peng M."/>
            <person name="Yang Y."/>
        </authorList>
    </citation>
    <scope>NUCLEOTIDE SEQUENCE</scope>
    <source>
        <tissue evidence="7">Spear leaf of Hainan Tall coconut</tissue>
    </source>
</reference>
<evidence type="ECO:0000256" key="1">
    <source>
        <dbReference type="ARBA" id="ARBA00022723"/>
    </source>
</evidence>
<dbReference type="PANTHER" id="PTHR46085">
    <property type="entry name" value="ARFGAP/RECO-RELATED"/>
    <property type="match status" value="1"/>
</dbReference>
<dbReference type="PROSITE" id="PS50115">
    <property type="entry name" value="ARFGAP"/>
    <property type="match status" value="1"/>
</dbReference>
<dbReference type="CDD" id="cd08838">
    <property type="entry name" value="ArfGap_AGFG"/>
    <property type="match status" value="1"/>
</dbReference>
<dbReference type="AlphaFoldDB" id="A0A8K0NCI0"/>
<evidence type="ECO:0000256" key="4">
    <source>
        <dbReference type="PROSITE-ProRule" id="PRU00288"/>
    </source>
</evidence>
<keyword evidence="3" id="KW-0862">Zinc</keyword>
<dbReference type="GO" id="GO:0005096">
    <property type="term" value="F:GTPase activator activity"/>
    <property type="evidence" value="ECO:0007669"/>
    <property type="project" value="InterPro"/>
</dbReference>
<feature type="compositionally biased region" description="Basic and acidic residues" evidence="5">
    <location>
        <begin position="197"/>
        <end position="222"/>
    </location>
</feature>
<keyword evidence="2 4" id="KW-0863">Zinc-finger</keyword>
<dbReference type="Pfam" id="PF01412">
    <property type="entry name" value="ArfGap"/>
    <property type="match status" value="1"/>
</dbReference>
<feature type="compositionally biased region" description="Polar residues" evidence="5">
    <location>
        <begin position="324"/>
        <end position="335"/>
    </location>
</feature>
<protein>
    <submittedName>
        <fullName evidence="7">Putative ADP-ribosylation factor GTPase-activating protein AGD14</fullName>
    </submittedName>
</protein>
<dbReference type="SMART" id="SM00105">
    <property type="entry name" value="ArfGap"/>
    <property type="match status" value="1"/>
</dbReference>
<evidence type="ECO:0000256" key="5">
    <source>
        <dbReference type="SAM" id="MobiDB-lite"/>
    </source>
</evidence>
<feature type="compositionally biased region" description="Basic and acidic residues" evidence="5">
    <location>
        <begin position="126"/>
        <end position="155"/>
    </location>
</feature>